<dbReference type="AlphaFoldDB" id="A0A1B2RYV0"/>
<protein>
    <recommendedName>
        <fullName evidence="4">Ribosomal protein S12, mitochondrial</fullName>
    </recommendedName>
</protein>
<dbReference type="Gene3D" id="2.40.50.140">
    <property type="entry name" value="Nucleic acid-binding proteins"/>
    <property type="match status" value="1"/>
</dbReference>
<dbReference type="PIRSF" id="PIRSF002133">
    <property type="entry name" value="Ribosomal_S12/S23"/>
    <property type="match status" value="1"/>
</dbReference>
<dbReference type="GO" id="GO:0015935">
    <property type="term" value="C:small ribosomal subunit"/>
    <property type="evidence" value="ECO:0007669"/>
    <property type="project" value="InterPro"/>
</dbReference>
<dbReference type="InterPro" id="IPR006032">
    <property type="entry name" value="Ribosomal_uS12"/>
</dbReference>
<gene>
    <name evidence="6" type="primary">rps12</name>
</gene>
<dbReference type="CDD" id="cd03368">
    <property type="entry name" value="Ribosomal_S12"/>
    <property type="match status" value="1"/>
</dbReference>
<evidence type="ECO:0000256" key="2">
    <source>
        <dbReference type="ARBA" id="ARBA00022980"/>
    </source>
</evidence>
<dbReference type="GO" id="GO:0006412">
    <property type="term" value="P:translation"/>
    <property type="evidence" value="ECO:0007669"/>
    <property type="project" value="InterPro"/>
</dbReference>
<comment type="similarity">
    <text evidence="1 5">Belongs to the universal ribosomal protein uS12 family.</text>
</comment>
<organism evidence="6">
    <name type="scientific">Rhexinema sarcinoideum</name>
    <dbReference type="NCBI Taxonomy" id="43261"/>
    <lineage>
        <taxon>Eukaryota</taxon>
        <taxon>Viridiplantae</taxon>
        <taxon>Chlorophyta</taxon>
        <taxon>core chlorophytes</taxon>
        <taxon>Ulvophyceae</taxon>
        <taxon>OUU clade</taxon>
        <taxon>Ulotrichales</taxon>
        <taxon>Helicodictyaceae</taxon>
        <taxon>Rhexinema</taxon>
    </lineage>
</organism>
<sequence length="124" mass="13951">MPTVAQYLKKTRKPKNHRLKVKALHQCPQKRGICLKVYTTTPKKPNSGLRKVAKIKLTNGRKIIAQIPGIGHNLHEHSSVMIRAGRVRDIPGVKYRVLRGLLDCKPVTGRKTSRSKYGVKQIAP</sequence>
<evidence type="ECO:0000256" key="3">
    <source>
        <dbReference type="ARBA" id="ARBA00023274"/>
    </source>
</evidence>
<geneLocation type="mitochondrion" evidence="6"/>
<reference evidence="6" key="1">
    <citation type="journal article" date="2016" name="Genome Biol. Evol.">
        <title>Mitochondrion-to-Chloroplast DNA Transfers and Intragenomic Proliferation of Chloroplast Group II Introns in Gloeotilopsis Green Algae (Ulotrichales, Ulvophyceae).</title>
        <authorList>
            <person name="Turmel M."/>
            <person name="Otis C."/>
            <person name="Lemieux C."/>
        </authorList>
    </citation>
    <scope>NUCLEOTIDE SEQUENCE</scope>
</reference>
<accession>A0A1B2RYV0</accession>
<evidence type="ECO:0000256" key="4">
    <source>
        <dbReference type="ARBA" id="ARBA00043092"/>
    </source>
</evidence>
<dbReference type="GO" id="GO:0003735">
    <property type="term" value="F:structural constituent of ribosome"/>
    <property type="evidence" value="ECO:0007669"/>
    <property type="project" value="InterPro"/>
</dbReference>
<dbReference type="InterPro" id="IPR005679">
    <property type="entry name" value="Ribosomal_uS12_bac"/>
</dbReference>
<dbReference type="SUPFAM" id="SSF50249">
    <property type="entry name" value="Nucleic acid-binding proteins"/>
    <property type="match status" value="1"/>
</dbReference>
<dbReference type="NCBIfam" id="TIGR00981">
    <property type="entry name" value="rpsL_bact"/>
    <property type="match status" value="1"/>
</dbReference>
<dbReference type="PRINTS" id="PR01034">
    <property type="entry name" value="RIBOSOMALS12"/>
</dbReference>
<dbReference type="Pfam" id="PF00164">
    <property type="entry name" value="Ribosom_S12_S23"/>
    <property type="match status" value="1"/>
</dbReference>
<keyword evidence="2 5" id="KW-0689">Ribosomal protein</keyword>
<keyword evidence="3 5" id="KW-0687">Ribonucleoprotein</keyword>
<dbReference type="InterPro" id="IPR012340">
    <property type="entry name" value="NA-bd_OB-fold"/>
</dbReference>
<dbReference type="PANTHER" id="PTHR11652">
    <property type="entry name" value="30S RIBOSOMAL PROTEIN S12 FAMILY MEMBER"/>
    <property type="match status" value="1"/>
</dbReference>
<dbReference type="EMBL" id="KX306822">
    <property type="protein sequence ID" value="AOC61509.1"/>
    <property type="molecule type" value="Genomic_DNA"/>
</dbReference>
<evidence type="ECO:0000256" key="1">
    <source>
        <dbReference type="ARBA" id="ARBA00005657"/>
    </source>
</evidence>
<name>A0A1B2RYV0_9CHLO</name>
<evidence type="ECO:0000313" key="6">
    <source>
        <dbReference type="EMBL" id="AOC61509.1"/>
    </source>
</evidence>
<evidence type="ECO:0000256" key="5">
    <source>
        <dbReference type="RuleBase" id="RU003622"/>
    </source>
</evidence>
<keyword evidence="6" id="KW-0496">Mitochondrion</keyword>
<dbReference type="FunFam" id="2.40.50.140:FF:000192">
    <property type="entry name" value="Mitochondrial ribosomal protein S12"/>
    <property type="match status" value="1"/>
</dbReference>
<proteinExistence type="inferred from homology"/>